<evidence type="ECO:0000256" key="3">
    <source>
        <dbReference type="ARBA" id="ARBA00021582"/>
    </source>
</evidence>
<comment type="catalytic activity">
    <reaction evidence="6">
        <text>(2R)-3-phosphoglycerate + NAD(+) = 3-phosphooxypyruvate + NADH + H(+)</text>
        <dbReference type="Rhea" id="RHEA:12641"/>
        <dbReference type="ChEBI" id="CHEBI:15378"/>
        <dbReference type="ChEBI" id="CHEBI:18110"/>
        <dbReference type="ChEBI" id="CHEBI:57540"/>
        <dbReference type="ChEBI" id="CHEBI:57945"/>
        <dbReference type="ChEBI" id="CHEBI:58272"/>
        <dbReference type="EC" id="1.1.1.95"/>
    </reaction>
</comment>
<dbReference type="EC" id="1.1.1.95" evidence="2"/>
<dbReference type="PANTHER" id="PTHR42938:SF22">
    <property type="entry name" value="D-3-PHOSPHOGLYCERATE DEHYDROGENASE"/>
    <property type="match status" value="1"/>
</dbReference>
<dbReference type="Proteomes" id="UP000750711">
    <property type="component" value="Unassembled WGS sequence"/>
</dbReference>
<feature type="domain" description="D-3-phosphoglycerate dehydrogenase ASB" evidence="8">
    <location>
        <begin position="171"/>
        <end position="269"/>
    </location>
</feature>
<dbReference type="InterPro" id="IPR006140">
    <property type="entry name" value="D-isomer_DH_NAD-bd"/>
</dbReference>
<dbReference type="GO" id="GO:0008652">
    <property type="term" value="P:amino acid biosynthetic process"/>
    <property type="evidence" value="ECO:0007669"/>
    <property type="project" value="UniProtKB-KW"/>
</dbReference>
<dbReference type="FunFam" id="3.30.70.260:FF:000008">
    <property type="entry name" value="D-3-phosphoglycerate dehydrogenase, chloroplastic"/>
    <property type="match status" value="1"/>
</dbReference>
<dbReference type="PANTHER" id="PTHR42938">
    <property type="entry name" value="FORMATE DEHYDROGENASE 1"/>
    <property type="match status" value="1"/>
</dbReference>
<evidence type="ECO:0000256" key="4">
    <source>
        <dbReference type="ARBA" id="ARBA00022605"/>
    </source>
</evidence>
<dbReference type="InterPro" id="IPR045865">
    <property type="entry name" value="ACT-like_dom_sf"/>
</dbReference>
<reference evidence="9" key="1">
    <citation type="submission" date="2021-03" db="EMBL/GenBank/DDBJ databases">
        <title>Comparative genomics and phylogenomic investigation of the class Geoglossomycetes provide insights into ecological specialization and systematics.</title>
        <authorList>
            <person name="Melie T."/>
            <person name="Pirro S."/>
            <person name="Miller A.N."/>
            <person name="Quandt A."/>
        </authorList>
    </citation>
    <scope>NUCLEOTIDE SEQUENCE</scope>
    <source>
        <strain evidence="9">CAQ_001_2017</strain>
    </source>
</reference>
<evidence type="ECO:0000259" key="8">
    <source>
        <dbReference type="Pfam" id="PF19304"/>
    </source>
</evidence>
<dbReference type="SUPFAM" id="SSF51735">
    <property type="entry name" value="NAD(P)-binding Rossmann-fold domains"/>
    <property type="match status" value="1"/>
</dbReference>
<dbReference type="Gene3D" id="3.30.1330.90">
    <property type="entry name" value="D-3-phosphoglycerate dehydrogenase, domain 3"/>
    <property type="match status" value="1"/>
</dbReference>
<dbReference type="FunFam" id="3.30.1330.90:FF:000003">
    <property type="entry name" value="D-3-phosphoglycerate dehydrogenase"/>
    <property type="match status" value="1"/>
</dbReference>
<dbReference type="EMBL" id="JAGHQM010002199">
    <property type="protein sequence ID" value="KAH0551100.1"/>
    <property type="molecule type" value="Genomic_DNA"/>
</dbReference>
<evidence type="ECO:0000259" key="7">
    <source>
        <dbReference type="Pfam" id="PF02826"/>
    </source>
</evidence>
<dbReference type="GO" id="GO:0004617">
    <property type="term" value="F:phosphoglycerate dehydrogenase activity"/>
    <property type="evidence" value="ECO:0007669"/>
    <property type="project" value="UniProtKB-EC"/>
</dbReference>
<gene>
    <name evidence="9" type="ORF">GP486_007553</name>
</gene>
<dbReference type="SUPFAM" id="SSF143548">
    <property type="entry name" value="Serine metabolism enzymes domain"/>
    <property type="match status" value="1"/>
</dbReference>
<proteinExistence type="predicted"/>
<dbReference type="InterPro" id="IPR036291">
    <property type="entry name" value="NAD(P)-bd_dom_sf"/>
</dbReference>
<comment type="caution">
    <text evidence="9">The sequence shown here is derived from an EMBL/GenBank/DDBJ whole genome shotgun (WGS) entry which is preliminary data.</text>
</comment>
<evidence type="ECO:0000256" key="5">
    <source>
        <dbReference type="ARBA" id="ARBA00023002"/>
    </source>
</evidence>
<dbReference type="Pfam" id="PF02826">
    <property type="entry name" value="2-Hacid_dh_C"/>
    <property type="match status" value="1"/>
</dbReference>
<accession>A0A9P8L7L0</accession>
<dbReference type="CDD" id="cd04902">
    <property type="entry name" value="ACT_3PGDH-xct"/>
    <property type="match status" value="1"/>
</dbReference>
<keyword evidence="5" id="KW-0560">Oxidoreductase</keyword>
<dbReference type="InterPro" id="IPR029753">
    <property type="entry name" value="D-isomer_DH_CS"/>
</dbReference>
<dbReference type="Gene3D" id="3.40.50.720">
    <property type="entry name" value="NAD(P)-binding Rossmann-like Domain"/>
    <property type="match status" value="2"/>
</dbReference>
<dbReference type="PROSITE" id="PS00670">
    <property type="entry name" value="D_2_HYDROXYACID_DH_2"/>
    <property type="match status" value="1"/>
</dbReference>
<keyword evidence="10" id="KW-1185">Reference proteome</keyword>
<feature type="domain" description="D-isomer specific 2-hydroxyacid dehydrogenase NAD-binding" evidence="7">
    <location>
        <begin position="2"/>
        <end position="128"/>
    </location>
</feature>
<dbReference type="GO" id="GO:0051287">
    <property type="term" value="F:NAD binding"/>
    <property type="evidence" value="ECO:0007669"/>
    <property type="project" value="InterPro"/>
</dbReference>
<dbReference type="InterPro" id="IPR045626">
    <property type="entry name" value="PGDH_ASB_dom"/>
</dbReference>
<evidence type="ECO:0000256" key="2">
    <source>
        <dbReference type="ARBA" id="ARBA00013143"/>
    </source>
</evidence>
<evidence type="ECO:0000313" key="10">
    <source>
        <dbReference type="Proteomes" id="UP000750711"/>
    </source>
</evidence>
<evidence type="ECO:0000313" key="9">
    <source>
        <dbReference type="EMBL" id="KAH0551100.1"/>
    </source>
</evidence>
<organism evidence="9 10">
    <name type="scientific">Trichoglossum hirsutum</name>
    <dbReference type="NCBI Taxonomy" id="265104"/>
    <lineage>
        <taxon>Eukaryota</taxon>
        <taxon>Fungi</taxon>
        <taxon>Dikarya</taxon>
        <taxon>Ascomycota</taxon>
        <taxon>Pezizomycotina</taxon>
        <taxon>Geoglossomycetes</taxon>
        <taxon>Geoglossales</taxon>
        <taxon>Geoglossaceae</taxon>
        <taxon>Trichoglossum</taxon>
    </lineage>
</organism>
<keyword evidence="4" id="KW-0028">Amino-acid biosynthesis</keyword>
<sequence>MANGLGMKVIATDPYASPEIAEKNNVTLLPALPAVLASCDFLTIHTPLIASTKGMISTAELASMKRGSRILNVARGGMIDEAALLEALESGHIAGAGIDVFTTEPPTADGAAAKLVAHPRVVSTPHLGASTIEAQENVALDVCDQVLEILQGGLPRAAVNAPIILPEEYRKLQPFVQLVEKMGHLYTQHYKQPHQTFDLIYEGELCDITNTKPLYASLIRGLTMGISSRVGVNIVNANLVAKERGIVVNEQHSRDPVEHTYSSLVTLRARPTRLPSRHPSQDRSVASIAMTPATTAASSSDHIISGFCSASTAYISRIGRFSTSFIPQGTLLICHNYDSPGKIGVVGSVLGKAGVNIRFMSVAPVTFHIEENFKNEALMILGLDQEVGDEELKQLGAGDGILSAALVTL</sequence>
<dbReference type="SUPFAM" id="SSF55021">
    <property type="entry name" value="ACT-like"/>
    <property type="match status" value="1"/>
</dbReference>
<evidence type="ECO:0000256" key="6">
    <source>
        <dbReference type="ARBA" id="ARBA00048731"/>
    </source>
</evidence>
<dbReference type="Pfam" id="PF19304">
    <property type="entry name" value="PGDH_inter"/>
    <property type="match status" value="1"/>
</dbReference>
<name>A0A9P8L7L0_9PEZI</name>
<protein>
    <recommendedName>
        <fullName evidence="3">D-3-phosphoglycerate dehydrogenase</fullName>
        <ecNumber evidence="2">1.1.1.95</ecNumber>
    </recommendedName>
</protein>
<evidence type="ECO:0000256" key="1">
    <source>
        <dbReference type="ARBA" id="ARBA00005216"/>
    </source>
</evidence>
<comment type="pathway">
    <text evidence="1">Amino-acid biosynthesis; L-serine biosynthesis; L-serine from 3-phospho-D-glycerate: step 1/3.</text>
</comment>
<dbReference type="InterPro" id="IPR029009">
    <property type="entry name" value="ASB_dom_sf"/>
</dbReference>
<dbReference type="Gene3D" id="3.30.70.260">
    <property type="match status" value="1"/>
</dbReference>
<dbReference type="AlphaFoldDB" id="A0A9P8L7L0"/>
<dbReference type="GO" id="GO:0046394">
    <property type="term" value="P:carboxylic acid biosynthetic process"/>
    <property type="evidence" value="ECO:0007669"/>
    <property type="project" value="UniProtKB-ARBA"/>
</dbReference>